<reference evidence="7 8" key="1">
    <citation type="journal article" date="2012" name="Int. J. Syst. Evol. Microbiol.">
        <title>Vibrio caribbeanicus sp. nov., isolated from the marine sponge Scleritoderma cyanea.</title>
        <authorList>
            <person name="Hoffmann M."/>
            <person name="Monday S.R."/>
            <person name="Allard M.W."/>
            <person name="Strain E.A."/>
            <person name="Whittaker P."/>
            <person name="Naum M."/>
            <person name="McCarthy P.J."/>
            <person name="Lopez J.V."/>
            <person name="Fischer M."/>
            <person name="Brown E.W."/>
        </authorList>
    </citation>
    <scope>NUCLEOTIDE SEQUENCE [LARGE SCALE GENOMIC DNA]</scope>
    <source>
        <strain evidence="7 8">ATCC BAA-2122</strain>
    </source>
</reference>
<evidence type="ECO:0000256" key="1">
    <source>
        <dbReference type="ARBA" id="ARBA00005896"/>
    </source>
</evidence>
<dbReference type="InterPro" id="IPR042098">
    <property type="entry name" value="TauD-like_sf"/>
</dbReference>
<evidence type="ECO:0000259" key="6">
    <source>
        <dbReference type="Pfam" id="PF02668"/>
    </source>
</evidence>
<keyword evidence="5" id="KW-0408">Iron</keyword>
<dbReference type="eggNOG" id="COG2175">
    <property type="taxonomic scope" value="Bacteria"/>
</dbReference>
<keyword evidence="3 7" id="KW-0223">Dioxygenase</keyword>
<dbReference type="PANTHER" id="PTHR30468:SF1">
    <property type="entry name" value="ALPHA-KETOGLUTARATE-DEPENDENT SULFONATE DIOXYGENASE"/>
    <property type="match status" value="1"/>
</dbReference>
<comment type="caution">
    <text evidence="7">The sequence shown here is derived from an EMBL/GenBank/DDBJ whole genome shotgun (WGS) entry which is preliminary data.</text>
</comment>
<keyword evidence="4" id="KW-0560">Oxidoreductase</keyword>
<proteinExistence type="inferred from homology"/>
<dbReference type="AlphaFoldDB" id="E3BHH2"/>
<dbReference type="Proteomes" id="UP000002943">
    <property type="component" value="Unassembled WGS sequence"/>
</dbReference>
<evidence type="ECO:0000256" key="3">
    <source>
        <dbReference type="ARBA" id="ARBA00022964"/>
    </source>
</evidence>
<evidence type="ECO:0000256" key="4">
    <source>
        <dbReference type="ARBA" id="ARBA00023002"/>
    </source>
</evidence>
<dbReference type="GO" id="GO:0006790">
    <property type="term" value="P:sulfur compound metabolic process"/>
    <property type="evidence" value="ECO:0007669"/>
    <property type="project" value="TreeGrafter"/>
</dbReference>
<dbReference type="OrthoDB" id="581608at2"/>
<dbReference type="GO" id="GO:0000908">
    <property type="term" value="F:taurine dioxygenase activity"/>
    <property type="evidence" value="ECO:0007669"/>
    <property type="project" value="TreeGrafter"/>
</dbReference>
<dbReference type="PANTHER" id="PTHR30468">
    <property type="entry name" value="ALPHA-KETOGLUTARATE-DEPENDENT SULFONATE DIOXYGENASE"/>
    <property type="match status" value="1"/>
</dbReference>
<evidence type="ECO:0000256" key="2">
    <source>
        <dbReference type="ARBA" id="ARBA00022723"/>
    </source>
</evidence>
<keyword evidence="2" id="KW-0479">Metal-binding</keyword>
<name>E3BHH2_9VIBR</name>
<dbReference type="Gene3D" id="3.60.130.10">
    <property type="entry name" value="Clavaminate synthase-like"/>
    <property type="match status" value="1"/>
</dbReference>
<feature type="domain" description="TauD/TfdA-like" evidence="6">
    <location>
        <begin position="3"/>
        <end position="269"/>
    </location>
</feature>
<dbReference type="RefSeq" id="WP_009600439.1">
    <property type="nucleotide sequence ID" value="NZ_AEIU01000057.1"/>
</dbReference>
<organism evidence="7 8">
    <name type="scientific">Vibrio caribbeanicus ATCC BAA-2122</name>
    <dbReference type="NCBI Taxonomy" id="796620"/>
    <lineage>
        <taxon>Bacteria</taxon>
        <taxon>Pseudomonadati</taxon>
        <taxon>Pseudomonadota</taxon>
        <taxon>Gammaproteobacteria</taxon>
        <taxon>Vibrionales</taxon>
        <taxon>Vibrionaceae</taxon>
        <taxon>Vibrio</taxon>
    </lineage>
</organism>
<dbReference type="EMBL" id="AEIU01000057">
    <property type="protein sequence ID" value="EFP97503.1"/>
    <property type="molecule type" value="Genomic_DNA"/>
</dbReference>
<dbReference type="SUPFAM" id="SSF51197">
    <property type="entry name" value="Clavaminate synthase-like"/>
    <property type="match status" value="1"/>
</dbReference>
<sequence length="276" mass="32073">MLEIERLTPHIGAYVRNVDLARCSQSDFDQVYQAFLNHQVIFVDQQNLSPSEHLLLAERFGQLEPVHPFFPNVKSHPQICIIETTRGNQPLESIWHTDLTWRKTPSKCSLLHAQHVPSVGGDTIWCSMTAVFDSLEPDLQQQLRDMSAIHSLTAFENIEEHDVTLDWQKKVIETSQKYPPVTHPMVHVHPETQKETLFINEQFTRQIENMSPDSSQKLLDQLFAHARRPEFQVRLKWKKGTLAIWDNRVTQHYAVIDYKDTPRKLHRVTVSDSTPN</sequence>
<dbReference type="GO" id="GO:0005737">
    <property type="term" value="C:cytoplasm"/>
    <property type="evidence" value="ECO:0007669"/>
    <property type="project" value="TreeGrafter"/>
</dbReference>
<dbReference type="STRING" id="796620.VIBC2010_00105"/>
<protein>
    <submittedName>
        <fullName evidence="7">Putative taurine catabolism dioxygenase</fullName>
    </submittedName>
</protein>
<keyword evidence="8" id="KW-1185">Reference proteome</keyword>
<dbReference type="Pfam" id="PF02668">
    <property type="entry name" value="TauD"/>
    <property type="match status" value="1"/>
</dbReference>
<dbReference type="GO" id="GO:0046872">
    <property type="term" value="F:metal ion binding"/>
    <property type="evidence" value="ECO:0007669"/>
    <property type="project" value="UniProtKB-KW"/>
</dbReference>
<evidence type="ECO:0000313" key="8">
    <source>
        <dbReference type="Proteomes" id="UP000002943"/>
    </source>
</evidence>
<comment type="similarity">
    <text evidence="1">Belongs to the TfdA dioxygenase family.</text>
</comment>
<dbReference type="InterPro" id="IPR003819">
    <property type="entry name" value="TauD/TfdA-like"/>
</dbReference>
<gene>
    <name evidence="7" type="ORF">VIBC2010_00105</name>
</gene>
<accession>E3BHH2</accession>
<evidence type="ECO:0000256" key="5">
    <source>
        <dbReference type="ARBA" id="ARBA00023004"/>
    </source>
</evidence>
<dbReference type="InterPro" id="IPR051323">
    <property type="entry name" value="AtsK-like"/>
</dbReference>
<evidence type="ECO:0000313" key="7">
    <source>
        <dbReference type="EMBL" id="EFP97503.1"/>
    </source>
</evidence>